<evidence type="ECO:0000256" key="1">
    <source>
        <dbReference type="SAM" id="MobiDB-lite"/>
    </source>
</evidence>
<dbReference type="InterPro" id="IPR014710">
    <property type="entry name" value="RmlC-like_jellyroll"/>
</dbReference>
<organism evidence="2">
    <name type="scientific">uncultured Woeseiaceae bacterium</name>
    <dbReference type="NCBI Taxonomy" id="1983305"/>
    <lineage>
        <taxon>Bacteria</taxon>
        <taxon>Pseudomonadati</taxon>
        <taxon>Pseudomonadota</taxon>
        <taxon>Gammaproteobacteria</taxon>
        <taxon>Woeseiales</taxon>
        <taxon>Woeseiaceae</taxon>
        <taxon>environmental samples</taxon>
    </lineage>
</organism>
<name>A0A7D9D3W8_9GAMM</name>
<accession>A0A7D9D3W8</accession>
<dbReference type="AlphaFoldDB" id="A0A7D9D3W8"/>
<dbReference type="SUPFAM" id="SSF51182">
    <property type="entry name" value="RmlC-like cupins"/>
    <property type="match status" value="1"/>
</dbReference>
<feature type="region of interest" description="Disordered" evidence="1">
    <location>
        <begin position="121"/>
        <end position="142"/>
    </location>
</feature>
<dbReference type="InterPro" id="IPR011051">
    <property type="entry name" value="RmlC_Cupin_sf"/>
</dbReference>
<gene>
    <name evidence="2" type="ORF">JTBM06_V1_250006</name>
</gene>
<sequence length="178" mass="19241">MAIKRLSTHAHASAIFLTVGIFFQVSESTAQSTAVESTVDPAGYILWDAATVEAAANRLEKSLGDEALVWETIGNYDGHSVYLVLRGKTSRAEIHDTESDVQISVRGKATSVIGGELVDAESLPRKQQRGSSIEGGNHRELAPGDIMHIPPGAPHQLLIDPAEPYMYLLIKIDEEPLP</sequence>
<reference evidence="2" key="1">
    <citation type="submission" date="2019-07" db="EMBL/GenBank/DDBJ databases">
        <authorList>
            <person name="Weber M."/>
            <person name="Kostadinov I."/>
            <person name="Kostadinov D I."/>
        </authorList>
    </citation>
    <scope>NUCLEOTIDE SEQUENCE</scope>
    <source>
        <strain evidence="2">Gfbio:sag-sample-m06:053724c1-46a9-4a36-b237-ea2bf867836b</strain>
    </source>
</reference>
<dbReference type="CDD" id="cd02208">
    <property type="entry name" value="cupin_RmlC-like"/>
    <property type="match status" value="1"/>
</dbReference>
<dbReference type="Gene3D" id="2.60.120.10">
    <property type="entry name" value="Jelly Rolls"/>
    <property type="match status" value="1"/>
</dbReference>
<protein>
    <recommendedName>
        <fullName evidence="3">Cupin type-1 domain-containing protein</fullName>
    </recommendedName>
</protein>
<evidence type="ECO:0000313" key="2">
    <source>
        <dbReference type="EMBL" id="VUX56046.1"/>
    </source>
</evidence>
<proteinExistence type="predicted"/>
<evidence type="ECO:0008006" key="3">
    <source>
        <dbReference type="Google" id="ProtNLM"/>
    </source>
</evidence>
<dbReference type="EMBL" id="LR633967">
    <property type="protein sequence ID" value="VUX56046.1"/>
    <property type="molecule type" value="Genomic_DNA"/>
</dbReference>